<evidence type="ECO:0000313" key="2">
    <source>
        <dbReference type="Proteomes" id="UP001054846"/>
    </source>
</evidence>
<proteinExistence type="predicted"/>
<dbReference type="EMBL" id="CP063845">
    <property type="protein sequence ID" value="UFP97040.1"/>
    <property type="molecule type" value="Genomic_DNA"/>
</dbReference>
<reference evidence="1 2" key="1">
    <citation type="journal article" date="2021" name="Genome Biol. Evol.">
        <title>Complete Genome Sequencing of a Novel Gloeobacter Species from a Waterfall Cave in Mexico.</title>
        <authorList>
            <person name="Saw J.H."/>
            <person name="Cardona T."/>
            <person name="Montejano G."/>
        </authorList>
    </citation>
    <scope>NUCLEOTIDE SEQUENCE [LARGE SCALE GENOMIC DNA]</scope>
    <source>
        <strain evidence="1">MG652769</strain>
    </source>
</reference>
<name>A0ABY3PTG7_9CYAN</name>
<gene>
    <name evidence="1" type="ORF">ISF26_17570</name>
</gene>
<accession>A0ABY3PTG7</accession>
<keyword evidence="2" id="KW-1185">Reference proteome</keyword>
<organism evidence="1 2">
    <name type="scientific">Gloeobacter morelensis MG652769</name>
    <dbReference type="NCBI Taxonomy" id="2781736"/>
    <lineage>
        <taxon>Bacteria</taxon>
        <taxon>Bacillati</taxon>
        <taxon>Cyanobacteriota</taxon>
        <taxon>Cyanophyceae</taxon>
        <taxon>Gloeobacterales</taxon>
        <taxon>Gloeobacteraceae</taxon>
        <taxon>Gloeobacter</taxon>
        <taxon>Gloeobacter morelensis</taxon>
    </lineage>
</organism>
<dbReference type="Proteomes" id="UP001054846">
    <property type="component" value="Chromosome"/>
</dbReference>
<evidence type="ECO:0000313" key="1">
    <source>
        <dbReference type="EMBL" id="UFP97040.1"/>
    </source>
</evidence>
<evidence type="ECO:0008006" key="3">
    <source>
        <dbReference type="Google" id="ProtNLM"/>
    </source>
</evidence>
<protein>
    <recommendedName>
        <fullName evidence="3">Nif11 domain-containing protein</fullName>
    </recommendedName>
</protein>
<sequence>MSANTNLVHSLISVIRSLSLEERQLLEEKLFFDNGEPSTAELLRLAERGGGYDFLHSEPDLYTLDDGKPV</sequence>